<comment type="subunit">
    <text evidence="8">Homodimers and heterodimers.</text>
</comment>
<dbReference type="InterPro" id="IPR033389">
    <property type="entry name" value="AUX/IAA_dom"/>
</dbReference>
<protein>
    <recommendedName>
        <fullName evidence="8">Auxin-responsive protein</fullName>
    </recommendedName>
</protein>
<evidence type="ECO:0000256" key="2">
    <source>
        <dbReference type="ARBA" id="ARBA00006728"/>
    </source>
</evidence>
<dbReference type="PROSITE" id="PS51745">
    <property type="entry name" value="PB1"/>
    <property type="match status" value="1"/>
</dbReference>
<dbReference type="Pfam" id="PF02309">
    <property type="entry name" value="AUX_IAA"/>
    <property type="match status" value="1"/>
</dbReference>
<organism evidence="11 12">
    <name type="scientific">Arabis nemorensis</name>
    <dbReference type="NCBI Taxonomy" id="586526"/>
    <lineage>
        <taxon>Eukaryota</taxon>
        <taxon>Viridiplantae</taxon>
        <taxon>Streptophyta</taxon>
        <taxon>Embryophyta</taxon>
        <taxon>Tracheophyta</taxon>
        <taxon>Spermatophyta</taxon>
        <taxon>Magnoliopsida</taxon>
        <taxon>eudicotyledons</taxon>
        <taxon>Gunneridae</taxon>
        <taxon>Pentapetalae</taxon>
        <taxon>rosids</taxon>
        <taxon>malvids</taxon>
        <taxon>Brassicales</taxon>
        <taxon>Brassicaceae</taxon>
        <taxon>Arabideae</taxon>
        <taxon>Arabis</taxon>
    </lineage>
</organism>
<evidence type="ECO:0000256" key="7">
    <source>
        <dbReference type="ARBA" id="ARBA00023294"/>
    </source>
</evidence>
<dbReference type="PANTHER" id="PTHR31734">
    <property type="entry name" value="AUXIN-RESPONSIVE PROTEIN IAA17"/>
    <property type="match status" value="1"/>
</dbReference>
<proteinExistence type="inferred from homology"/>
<evidence type="ECO:0000256" key="9">
    <source>
        <dbReference type="SAM" id="MobiDB-lite"/>
    </source>
</evidence>
<dbReference type="GO" id="GO:0005634">
    <property type="term" value="C:nucleus"/>
    <property type="evidence" value="ECO:0007669"/>
    <property type="project" value="UniProtKB-SubCell"/>
</dbReference>
<keyword evidence="5 8" id="KW-0804">Transcription</keyword>
<dbReference type="Proteomes" id="UP000489600">
    <property type="component" value="Unassembled WGS sequence"/>
</dbReference>
<name>A0A565AKH3_9BRAS</name>
<dbReference type="GO" id="GO:0006355">
    <property type="term" value="P:regulation of DNA-templated transcription"/>
    <property type="evidence" value="ECO:0007669"/>
    <property type="project" value="InterPro"/>
</dbReference>
<dbReference type="InterPro" id="IPR053793">
    <property type="entry name" value="PB1-like"/>
</dbReference>
<accession>A0A565AKH3</accession>
<dbReference type="GO" id="GO:0009734">
    <property type="term" value="P:auxin-activated signaling pathway"/>
    <property type="evidence" value="ECO:0007669"/>
    <property type="project" value="UniProtKB-UniRule"/>
</dbReference>
<keyword evidence="7 8" id="KW-0927">Auxin signaling pathway</keyword>
<evidence type="ECO:0000313" key="11">
    <source>
        <dbReference type="EMBL" id="VVA89900.1"/>
    </source>
</evidence>
<evidence type="ECO:0000313" key="12">
    <source>
        <dbReference type="Proteomes" id="UP000489600"/>
    </source>
</evidence>
<evidence type="ECO:0000256" key="6">
    <source>
        <dbReference type="ARBA" id="ARBA00023242"/>
    </source>
</evidence>
<evidence type="ECO:0000256" key="3">
    <source>
        <dbReference type="ARBA" id="ARBA00022491"/>
    </source>
</evidence>
<comment type="function">
    <text evidence="8">Aux/IAA proteins are short-lived transcriptional factors that function as repressors of early auxin response genes at low auxin concentrations.</text>
</comment>
<comment type="caution">
    <text evidence="11">The sequence shown here is derived from an EMBL/GenBank/DDBJ whole genome shotgun (WGS) entry which is preliminary data.</text>
</comment>
<keyword evidence="6 8" id="KW-0539">Nucleus</keyword>
<evidence type="ECO:0000256" key="4">
    <source>
        <dbReference type="ARBA" id="ARBA00023015"/>
    </source>
</evidence>
<comment type="subcellular location">
    <subcellularLocation>
        <location evidence="1 8">Nucleus</location>
    </subcellularLocation>
</comment>
<dbReference type="EMBL" id="CABITT030000001">
    <property type="protein sequence ID" value="VVA89900.1"/>
    <property type="molecule type" value="Genomic_DNA"/>
</dbReference>
<evidence type="ECO:0000256" key="8">
    <source>
        <dbReference type="RuleBase" id="RU004549"/>
    </source>
</evidence>
<evidence type="ECO:0000256" key="5">
    <source>
        <dbReference type="ARBA" id="ARBA00023163"/>
    </source>
</evidence>
<dbReference type="Gene3D" id="3.10.20.90">
    <property type="entry name" value="Phosphatidylinositol 3-kinase Catalytic Subunit, Chain A, domain 1"/>
    <property type="match status" value="1"/>
</dbReference>
<dbReference type="InterPro" id="IPR003311">
    <property type="entry name" value="AUX_IAA"/>
</dbReference>
<evidence type="ECO:0000256" key="1">
    <source>
        <dbReference type="ARBA" id="ARBA00004123"/>
    </source>
</evidence>
<evidence type="ECO:0000259" key="10">
    <source>
        <dbReference type="PROSITE" id="PS51745"/>
    </source>
</evidence>
<keyword evidence="4 8" id="KW-0805">Transcription regulation</keyword>
<keyword evidence="12" id="KW-1185">Reference proteome</keyword>
<feature type="domain" description="PB1" evidence="10">
    <location>
        <begin position="133"/>
        <end position="237"/>
    </location>
</feature>
<dbReference type="PANTHER" id="PTHR31734:SF136">
    <property type="entry name" value="AUXIN-RESPONSIVE PROTEIN IAA10"/>
    <property type="match status" value="1"/>
</dbReference>
<dbReference type="AlphaFoldDB" id="A0A565AKH3"/>
<reference evidence="11" key="1">
    <citation type="submission" date="2019-07" db="EMBL/GenBank/DDBJ databases">
        <authorList>
            <person name="Dittberner H."/>
        </authorList>
    </citation>
    <scope>NUCLEOTIDE SEQUENCE [LARGE SCALE GENOMIC DNA]</scope>
</reference>
<comment type="similarity">
    <text evidence="2 8">Belongs to the Aux/IAA family.</text>
</comment>
<feature type="region of interest" description="Disordered" evidence="9">
    <location>
        <begin position="23"/>
        <end position="42"/>
    </location>
</feature>
<dbReference type="SUPFAM" id="SSF54277">
    <property type="entry name" value="CAD &amp; PB1 domains"/>
    <property type="match status" value="1"/>
</dbReference>
<gene>
    <name evidence="11" type="ORF">ANE_LOCUS345</name>
</gene>
<sequence length="249" mass="26648">MNGFGDVCSSSGSVMIGVTTGEEDETAALSSEDSSCPDESVSGTELDLALGLGIESGTKRSADSSAAASNATRQVAVGWPPLRTYRINSLVNQAKSLATEDGLSSDIRKDTTKNGVVAAKNDDAGFIKSTRIPMLVKVTMDGVIIGRKIDLNALDSYEALAKTLEQMFFQIPSSVPRSDTQVCKTIKEIRASELLDGSSEYIITYQDKDGDWMLVGDVPWLMFLGSVKRLRIMRTSSETGVGVNDGTER</sequence>
<keyword evidence="3 8" id="KW-0678">Repressor</keyword>
<dbReference type="OrthoDB" id="773336at2759"/>